<dbReference type="Proteomes" id="UP000247536">
    <property type="component" value="Unassembled WGS sequence"/>
</dbReference>
<organism evidence="1 2">
    <name type="scientific">Rhizobium wuzhouense</name>
    <dbReference type="NCBI Taxonomy" id="1986026"/>
    <lineage>
        <taxon>Bacteria</taxon>
        <taxon>Pseudomonadati</taxon>
        <taxon>Pseudomonadota</taxon>
        <taxon>Alphaproteobacteria</taxon>
        <taxon>Hyphomicrobiales</taxon>
        <taxon>Rhizobiaceae</taxon>
        <taxon>Rhizobium/Agrobacterium group</taxon>
        <taxon>Rhizobium</taxon>
    </lineage>
</organism>
<sequence length="106" mass="11319">MIIAEWAKWIGRPDGAAHLRGMYEEGQGQLDILSAHGGAVALIDSCVASIGAKRVSDARAGDFGVVGSAKTVTRQFGVIHDGHGWLTRAPDGFKRIIAKPLAIWRL</sequence>
<evidence type="ECO:0000313" key="2">
    <source>
        <dbReference type="Proteomes" id="UP000247536"/>
    </source>
</evidence>
<keyword evidence="2" id="KW-1185">Reference proteome</keyword>
<protein>
    <submittedName>
        <fullName evidence="1">Uncharacterized protein</fullName>
    </submittedName>
</protein>
<gene>
    <name evidence="1" type="ORF">DMY87_18055</name>
</gene>
<accession>A0ABX5NN12</accession>
<reference evidence="1 2" key="1">
    <citation type="submission" date="2018-06" db="EMBL/GenBank/DDBJ databases">
        <title>Rhizobium wuzhouense sp. nov., isolated from roots of Oryza officinalis.</title>
        <authorList>
            <person name="Yuan T."/>
        </authorList>
    </citation>
    <scope>NUCLEOTIDE SEQUENCE [LARGE SCALE GENOMIC DNA]</scope>
    <source>
        <strain evidence="1 2">W44</strain>
    </source>
</reference>
<comment type="caution">
    <text evidence="1">The sequence shown here is derived from an EMBL/GenBank/DDBJ whole genome shotgun (WGS) entry which is preliminary data.</text>
</comment>
<proteinExistence type="predicted"/>
<dbReference type="EMBL" id="QJRY01000007">
    <property type="protein sequence ID" value="PYB71500.1"/>
    <property type="molecule type" value="Genomic_DNA"/>
</dbReference>
<name>A0ABX5NN12_9HYPH</name>
<evidence type="ECO:0000313" key="1">
    <source>
        <dbReference type="EMBL" id="PYB71500.1"/>
    </source>
</evidence>